<evidence type="ECO:0000256" key="1">
    <source>
        <dbReference type="SAM" id="MobiDB-lite"/>
    </source>
</evidence>
<dbReference type="InterPro" id="IPR028348">
    <property type="entry name" value="FAD-binding_protein"/>
</dbReference>
<dbReference type="PANTHER" id="PTHR42842:SF3">
    <property type="entry name" value="FAD_NAD(P)-BINDING OXIDOREDUCTASE FAMILY PROTEIN"/>
    <property type="match status" value="1"/>
</dbReference>
<feature type="domain" description="FAD-dependent protein C-terminal" evidence="3">
    <location>
        <begin position="281"/>
        <end position="476"/>
    </location>
</feature>
<name>A0ABT1SIQ1_9FIRM</name>
<proteinExistence type="predicted"/>
<dbReference type="Gene3D" id="3.30.70.2700">
    <property type="match status" value="1"/>
</dbReference>
<dbReference type="Gene3D" id="3.50.50.60">
    <property type="entry name" value="FAD/NAD(P)-binding domain"/>
    <property type="match status" value="2"/>
</dbReference>
<gene>
    <name evidence="4" type="ORF">NE663_02330</name>
</gene>
<keyword evidence="5" id="KW-1185">Reference proteome</keyword>
<protein>
    <recommendedName>
        <fullName evidence="6">FAD dependent oxidoreductase family protein</fullName>
    </recommendedName>
</protein>
<evidence type="ECO:0000313" key="5">
    <source>
        <dbReference type="Proteomes" id="UP001524435"/>
    </source>
</evidence>
<organism evidence="4 5">
    <name type="scientific">Massilicoli timonensis</name>
    <dbReference type="NCBI Taxonomy" id="2015901"/>
    <lineage>
        <taxon>Bacteria</taxon>
        <taxon>Bacillati</taxon>
        <taxon>Bacillota</taxon>
        <taxon>Erysipelotrichia</taxon>
        <taxon>Erysipelotrichales</taxon>
        <taxon>Erysipelotrichaceae</taxon>
        <taxon>Massilicoli</taxon>
    </lineage>
</organism>
<comment type="caution">
    <text evidence="4">The sequence shown here is derived from an EMBL/GenBank/DDBJ whole genome shotgun (WGS) entry which is preliminary data.</text>
</comment>
<dbReference type="RefSeq" id="WP_256197364.1">
    <property type="nucleotide sequence ID" value="NZ_CANTYB010000103.1"/>
</dbReference>
<dbReference type="EMBL" id="JANGCH010000002">
    <property type="protein sequence ID" value="MCQ5121098.1"/>
    <property type="molecule type" value="Genomic_DNA"/>
</dbReference>
<dbReference type="PANTHER" id="PTHR42842">
    <property type="entry name" value="FAD/NAD(P)-BINDING OXIDOREDUCTASE"/>
    <property type="match status" value="1"/>
</dbReference>
<dbReference type="SUPFAM" id="SSF51905">
    <property type="entry name" value="FAD/NAD(P)-binding domain"/>
    <property type="match status" value="1"/>
</dbReference>
<dbReference type="PIRSF" id="PIRSF038984">
    <property type="entry name" value="FAD_binding_protein"/>
    <property type="match status" value="1"/>
</dbReference>
<evidence type="ECO:0000259" key="2">
    <source>
        <dbReference type="Pfam" id="PF01593"/>
    </source>
</evidence>
<dbReference type="InterPro" id="IPR002937">
    <property type="entry name" value="Amino_oxidase"/>
</dbReference>
<dbReference type="InterPro" id="IPR036188">
    <property type="entry name" value="FAD/NAD-bd_sf"/>
</dbReference>
<accession>A0ABT1SIQ1</accession>
<evidence type="ECO:0008006" key="6">
    <source>
        <dbReference type="Google" id="ProtNLM"/>
    </source>
</evidence>
<feature type="domain" description="Amine oxidase" evidence="2">
    <location>
        <begin position="208"/>
        <end position="263"/>
    </location>
</feature>
<sequence>MVKISELKLRLEEMSNEQEALYQAAAKRLGVKRTALNDLIITKKSIDARRRHEIWFHYQILVTCEDAKALRKNRKGVSFEEAPQLLSMTSGDANLRNRPIIIGFGPAGMFAGLLLAKHGYCPLILERGMDVDTRSEQVKRFWESGELDENSNVQFGEGGAGTFSDGKLTARSKDARMAHVLLELIAHGAPQSILCDAHPHIGTDRLKGIVKAIREDIIAHGGEVRFGAKVSDMRTQNGRVSALCVNEEWIRCDQVIMAIGHSARDTFQMLKERDVALEAKPFAVGMRIEHPQSLIDESQYHEFAHDPALGRASYRLTHQASTGKGVYTFCMCPGGYVVPAASNEKQVVVNGMSEYARDGANANSAVLVQVNESDYGSGVFAGMHYQEELEKKAYQLGGGHFHAPVQLAKDYLADRPSTAFGKVRPTYARGTCFAPLKELFSDVINQSLKEGLLAFERKIPGFVSEDALLCAVESRSSSPIRILRDQNHRSLSYPNLYPCGEGAGYAGGIISSAIDGVRCAQKIIETFAPLQERSEKRKEENTKRKRKEYYCR</sequence>
<dbReference type="InterPro" id="IPR049516">
    <property type="entry name" value="FAD-depend_C"/>
</dbReference>
<dbReference type="Proteomes" id="UP001524435">
    <property type="component" value="Unassembled WGS sequence"/>
</dbReference>
<dbReference type="Pfam" id="PF01593">
    <property type="entry name" value="Amino_oxidase"/>
    <property type="match status" value="1"/>
</dbReference>
<dbReference type="Pfam" id="PF21688">
    <property type="entry name" value="FAD-depend_C"/>
    <property type="match status" value="1"/>
</dbReference>
<reference evidence="4 5" key="1">
    <citation type="submission" date="2022-06" db="EMBL/GenBank/DDBJ databases">
        <title>Isolation of gut microbiota from human fecal samples.</title>
        <authorList>
            <person name="Pamer E.G."/>
            <person name="Barat B."/>
            <person name="Waligurski E."/>
            <person name="Medina S."/>
            <person name="Paddock L."/>
            <person name="Mostad J."/>
        </authorList>
    </citation>
    <scope>NUCLEOTIDE SEQUENCE [LARGE SCALE GENOMIC DNA]</scope>
    <source>
        <strain evidence="4 5">DFI.6.1</strain>
    </source>
</reference>
<evidence type="ECO:0000313" key="4">
    <source>
        <dbReference type="EMBL" id="MCQ5121098.1"/>
    </source>
</evidence>
<feature type="region of interest" description="Disordered" evidence="1">
    <location>
        <begin position="533"/>
        <end position="552"/>
    </location>
</feature>
<evidence type="ECO:0000259" key="3">
    <source>
        <dbReference type="Pfam" id="PF21688"/>
    </source>
</evidence>